<evidence type="ECO:0000256" key="4">
    <source>
        <dbReference type="ARBA" id="ARBA00022692"/>
    </source>
</evidence>
<organism evidence="12 13">
    <name type="scientific">Plasmodium ovale</name>
    <name type="common">malaria parasite P. ovale</name>
    <dbReference type="NCBI Taxonomy" id="36330"/>
    <lineage>
        <taxon>Eukaryota</taxon>
        <taxon>Sar</taxon>
        <taxon>Alveolata</taxon>
        <taxon>Apicomplexa</taxon>
        <taxon>Aconoidasida</taxon>
        <taxon>Haemosporida</taxon>
        <taxon>Plasmodiidae</taxon>
        <taxon>Plasmodium</taxon>
        <taxon>Plasmodium (Plasmodium)</taxon>
    </lineage>
</organism>
<keyword evidence="2 10" id="KW-0444">Lipid biosynthesis</keyword>
<feature type="transmembrane region" description="Helical" evidence="10">
    <location>
        <begin position="245"/>
        <end position="263"/>
    </location>
</feature>
<dbReference type="GO" id="GO:0005789">
    <property type="term" value="C:endoplasmic reticulum membrane"/>
    <property type="evidence" value="ECO:0007669"/>
    <property type="project" value="TreeGrafter"/>
</dbReference>
<dbReference type="EMBL" id="LT594511">
    <property type="protein sequence ID" value="SBT76394.1"/>
    <property type="molecule type" value="Genomic_DNA"/>
</dbReference>
<evidence type="ECO:0000256" key="3">
    <source>
        <dbReference type="ARBA" id="ARBA00022679"/>
    </source>
</evidence>
<dbReference type="GO" id="GO:0009922">
    <property type="term" value="F:fatty acid elongase activity"/>
    <property type="evidence" value="ECO:0007669"/>
    <property type="project" value="InterPro"/>
</dbReference>
<evidence type="ECO:0000256" key="7">
    <source>
        <dbReference type="ARBA" id="ARBA00023098"/>
    </source>
</evidence>
<dbReference type="PANTHER" id="PTHR11157:SF126">
    <property type="entry name" value="ELONGATION OF VERY LONG CHAIN FATTY ACIDS PROTEIN"/>
    <property type="match status" value="1"/>
</dbReference>
<protein>
    <recommendedName>
        <fullName evidence="10">Elongation of fatty acids protein</fullName>
        <ecNumber evidence="10">2.3.1.-</ecNumber>
    </recommendedName>
</protein>
<keyword evidence="3 10" id="KW-0808">Transferase</keyword>
<dbReference type="InterPro" id="IPR002076">
    <property type="entry name" value="ELO_fam"/>
</dbReference>
<name>A0A1C3KQU2_PLAOA</name>
<evidence type="ECO:0000256" key="10">
    <source>
        <dbReference type="RuleBase" id="RU361115"/>
    </source>
</evidence>
<keyword evidence="9 10" id="KW-0275">Fatty acid biosynthesis</keyword>
<evidence type="ECO:0000313" key="12">
    <source>
        <dbReference type="EMBL" id="SBT76394.1"/>
    </source>
</evidence>
<keyword evidence="7 10" id="KW-0443">Lipid metabolism</keyword>
<dbReference type="GO" id="GO:0042761">
    <property type="term" value="P:very long-chain fatty acid biosynthetic process"/>
    <property type="evidence" value="ECO:0007669"/>
    <property type="project" value="TreeGrafter"/>
</dbReference>
<reference evidence="12 13" key="1">
    <citation type="submission" date="2016-06" db="EMBL/GenBank/DDBJ databases">
        <authorList>
            <consortium name="Pathogen Informatics"/>
        </authorList>
    </citation>
    <scope>NUCLEOTIDE SEQUENCE [LARGE SCALE GENOMIC DNA]</scope>
    <source>
        <strain evidence="12">PowCR01</strain>
    </source>
</reference>
<dbReference type="Pfam" id="PF01151">
    <property type="entry name" value="ELO"/>
    <property type="match status" value="1"/>
</dbReference>
<keyword evidence="6 10" id="KW-1133">Transmembrane helix</keyword>
<dbReference type="OrthoDB" id="10259681at2759"/>
<comment type="caution">
    <text evidence="10">Lacks conserved residue(s) required for the propagation of feature annotation.</text>
</comment>
<comment type="catalytic activity">
    <reaction evidence="10">
        <text>an acyl-CoA + malonyl-CoA + H(+) = a 3-oxoacyl-CoA + CO2 + CoA</text>
        <dbReference type="Rhea" id="RHEA:50252"/>
        <dbReference type="ChEBI" id="CHEBI:15378"/>
        <dbReference type="ChEBI" id="CHEBI:16526"/>
        <dbReference type="ChEBI" id="CHEBI:57287"/>
        <dbReference type="ChEBI" id="CHEBI:57384"/>
        <dbReference type="ChEBI" id="CHEBI:58342"/>
        <dbReference type="ChEBI" id="CHEBI:90726"/>
    </reaction>
    <physiologicalReaction direction="left-to-right" evidence="10">
        <dbReference type="Rhea" id="RHEA:50253"/>
    </physiologicalReaction>
</comment>
<evidence type="ECO:0000256" key="2">
    <source>
        <dbReference type="ARBA" id="ARBA00022516"/>
    </source>
</evidence>
<feature type="compositionally biased region" description="Low complexity" evidence="11">
    <location>
        <begin position="388"/>
        <end position="398"/>
    </location>
</feature>
<evidence type="ECO:0000313" key="13">
    <source>
        <dbReference type="Proteomes" id="UP000243200"/>
    </source>
</evidence>
<keyword evidence="4 10" id="KW-0812">Transmembrane</keyword>
<evidence type="ECO:0000256" key="1">
    <source>
        <dbReference type="ARBA" id="ARBA00004141"/>
    </source>
</evidence>
<feature type="transmembrane region" description="Helical" evidence="10">
    <location>
        <begin position="269"/>
        <end position="295"/>
    </location>
</feature>
<dbReference type="GO" id="GO:0034625">
    <property type="term" value="P:fatty acid elongation, monounsaturated fatty acid"/>
    <property type="evidence" value="ECO:0007669"/>
    <property type="project" value="TreeGrafter"/>
</dbReference>
<evidence type="ECO:0000256" key="6">
    <source>
        <dbReference type="ARBA" id="ARBA00022989"/>
    </source>
</evidence>
<keyword evidence="8 10" id="KW-0472">Membrane</keyword>
<dbReference type="VEuPathDB" id="PlasmoDB:POWCR01_070022100"/>
<dbReference type="GO" id="GO:0016874">
    <property type="term" value="F:ligase activity"/>
    <property type="evidence" value="ECO:0007669"/>
    <property type="project" value="UniProtKB-KW"/>
</dbReference>
<dbReference type="Proteomes" id="UP000243200">
    <property type="component" value="Chromosome 7"/>
</dbReference>
<gene>
    <name evidence="12" type="primary">ELO3</name>
    <name evidence="12" type="ORF">POWCR01_070022100</name>
</gene>
<dbReference type="GO" id="GO:0019367">
    <property type="term" value="P:fatty acid elongation, saturated fatty acid"/>
    <property type="evidence" value="ECO:0007669"/>
    <property type="project" value="TreeGrafter"/>
</dbReference>
<evidence type="ECO:0000256" key="8">
    <source>
        <dbReference type="ARBA" id="ARBA00023136"/>
    </source>
</evidence>
<comment type="similarity">
    <text evidence="10">Belongs to the ELO family.</text>
</comment>
<feature type="transmembrane region" description="Helical" evidence="10">
    <location>
        <begin position="215"/>
        <end position="233"/>
    </location>
</feature>
<feature type="transmembrane region" description="Helical" evidence="10">
    <location>
        <begin position="25"/>
        <end position="44"/>
    </location>
</feature>
<dbReference type="GO" id="GO:0030148">
    <property type="term" value="P:sphingolipid biosynthetic process"/>
    <property type="evidence" value="ECO:0007669"/>
    <property type="project" value="TreeGrafter"/>
</dbReference>
<proteinExistence type="inferred from homology"/>
<evidence type="ECO:0000256" key="9">
    <source>
        <dbReference type="ARBA" id="ARBA00023160"/>
    </source>
</evidence>
<keyword evidence="5 10" id="KW-0276">Fatty acid metabolism</keyword>
<feature type="transmembrane region" description="Helical" evidence="10">
    <location>
        <begin position="56"/>
        <end position="76"/>
    </location>
</feature>
<dbReference type="EC" id="2.3.1.-" evidence="10"/>
<feature type="transmembrane region" description="Helical" evidence="10">
    <location>
        <begin position="183"/>
        <end position="203"/>
    </location>
</feature>
<evidence type="ECO:0000256" key="11">
    <source>
        <dbReference type="SAM" id="MobiDB-lite"/>
    </source>
</evidence>
<keyword evidence="12" id="KW-0436">Ligase</keyword>
<comment type="subcellular location">
    <subcellularLocation>
        <location evidence="1">Membrane</location>
        <topology evidence="1">Multi-pass membrane protein</topology>
    </subcellularLocation>
</comment>
<dbReference type="PANTHER" id="PTHR11157">
    <property type="entry name" value="FATTY ACID ACYL TRANSFERASE-RELATED"/>
    <property type="match status" value="1"/>
</dbReference>
<sequence>MGAVSRAYWSPGKGKELAVKYEKTILLISLLYIPAILILQKIMKNRKEIEAKFLKILWNVSLSLLSLIGVLFIIIYDRNVLKYVIIEETEYSPETRAVITIFTLTKVLEYGDTIFLILKKKKLTFLHSYHHLSVVIYCLYSQKELVSHAHYFVFFNLIVHSIMYFYFGFIYIIPRLLCKIRKFITCLQIFQMFIGIFISYYAIKNVDNKVYVNNAIASFTLYLTYAFLFLNFYFNNYYRNIKSNVATYMISIHILAIIGFIMICKSKDILRLFIEVSVGCVFTLTLLNFSFYFNIHYYHILRNKIAEKNFTEQSDIFNKYKKKYYSNMAILKKITINMIKTFLLCFNGLVTYAHDNIFLFVNFYSKKIKKIANDSIIMDNKKGTRNGDSQSDDVSSSSTYTSEQGKNGKKKKKKKKKTILNFYILIRDLYNSSIISYIISKSPIENISLNLEKTMKSDKQKLHGNCNLFYIIKQLFQNYLLYIVCLILPIYYGLKVYNDALLGLCVHGALRWIIEIYSTKIFNKTSKLSPY</sequence>
<feature type="transmembrane region" description="Helical" evidence="10">
    <location>
        <begin position="476"/>
        <end position="494"/>
    </location>
</feature>
<feature type="region of interest" description="Disordered" evidence="11">
    <location>
        <begin position="382"/>
        <end position="412"/>
    </location>
</feature>
<dbReference type="AlphaFoldDB" id="A0A1C3KQU2"/>
<accession>A0A1C3KQU2</accession>
<dbReference type="VEuPathDB" id="PlasmoDB:PocGH01_07027400"/>
<feature type="transmembrane region" description="Helical" evidence="10">
    <location>
        <begin position="148"/>
        <end position="171"/>
    </location>
</feature>
<dbReference type="GO" id="GO:0034626">
    <property type="term" value="P:fatty acid elongation, polyunsaturated fatty acid"/>
    <property type="evidence" value="ECO:0007669"/>
    <property type="project" value="TreeGrafter"/>
</dbReference>
<evidence type="ECO:0000256" key="5">
    <source>
        <dbReference type="ARBA" id="ARBA00022832"/>
    </source>
</evidence>